<accession>A0ABY8A4M6</accession>
<organism evidence="1 2">
    <name type="scientific">Streptomyces yunnanensis</name>
    <dbReference type="NCBI Taxonomy" id="156453"/>
    <lineage>
        <taxon>Bacteria</taxon>
        <taxon>Bacillati</taxon>
        <taxon>Actinomycetota</taxon>
        <taxon>Actinomycetes</taxon>
        <taxon>Kitasatosporales</taxon>
        <taxon>Streptomycetaceae</taxon>
        <taxon>Streptomyces</taxon>
    </lineage>
</organism>
<proteinExistence type="predicted"/>
<dbReference type="Proteomes" id="UP001218629">
    <property type="component" value="Chromosome"/>
</dbReference>
<dbReference type="EMBL" id="CP095749">
    <property type="protein sequence ID" value="WEB39907.1"/>
    <property type="molecule type" value="Genomic_DNA"/>
</dbReference>
<keyword evidence="2" id="KW-1185">Reference proteome</keyword>
<protein>
    <submittedName>
        <fullName evidence="1">Uncharacterized protein</fullName>
    </submittedName>
</protein>
<dbReference type="RefSeq" id="WP_275307452.1">
    <property type="nucleotide sequence ID" value="NZ_CP095749.1"/>
</dbReference>
<sequence length="139" mass="15591">MGKSVRRRGARDQEQQLRVTHVSRLRRPLPLDELLDRLTAAQRRHLVEEGQQSKRTGEAIRALLLRRRPELTEAVKLIEGVIESWGFGDSRAAGEVALQRDATLAVARMAGTQAEIAVLTSCSTHRSRFYRTVPPAPIC</sequence>
<evidence type="ECO:0000313" key="2">
    <source>
        <dbReference type="Proteomes" id="UP001218629"/>
    </source>
</evidence>
<evidence type="ECO:0000313" key="1">
    <source>
        <dbReference type="EMBL" id="WEB39907.1"/>
    </source>
</evidence>
<reference evidence="1 2" key="1">
    <citation type="submission" date="2022-03" db="EMBL/GenBank/DDBJ databases">
        <title>Streptomyces yunnanensis P86,complete genome.</title>
        <authorList>
            <person name="Chen S."/>
            <person name="Zhang Q."/>
        </authorList>
    </citation>
    <scope>NUCLEOTIDE SEQUENCE [LARGE SCALE GENOMIC DNA]</scope>
    <source>
        <strain evidence="1 2">P86</strain>
    </source>
</reference>
<gene>
    <name evidence="1" type="ORF">MOV08_11890</name>
</gene>
<name>A0ABY8A4M6_9ACTN</name>